<evidence type="ECO:0000256" key="3">
    <source>
        <dbReference type="ARBA" id="ARBA00023155"/>
    </source>
</evidence>
<feature type="non-terminal residue" evidence="8">
    <location>
        <position position="1"/>
    </location>
</feature>
<keyword evidence="3 5" id="KW-0371">Homeobox</keyword>
<dbReference type="InterPro" id="IPR051000">
    <property type="entry name" value="Homeobox_DNA-bind_prot"/>
</dbReference>
<dbReference type="GO" id="GO:0030154">
    <property type="term" value="P:cell differentiation"/>
    <property type="evidence" value="ECO:0007669"/>
    <property type="project" value="TreeGrafter"/>
</dbReference>
<feature type="domain" description="Homeobox" evidence="7">
    <location>
        <begin position="1"/>
        <end position="55"/>
    </location>
</feature>
<dbReference type="SMART" id="SM00389">
    <property type="entry name" value="HOX"/>
    <property type="match status" value="1"/>
</dbReference>
<evidence type="ECO:0000313" key="8">
    <source>
        <dbReference type="EMBL" id="ORE13138.1"/>
    </source>
</evidence>
<sequence length="55" mass="6421">KKRARATPDQLSVLEGVFAINISPNSKLRRQLAEQLNMNERSVQIWFQNKRAKIK</sequence>
<evidence type="ECO:0000259" key="7">
    <source>
        <dbReference type="PROSITE" id="PS50071"/>
    </source>
</evidence>
<evidence type="ECO:0000256" key="4">
    <source>
        <dbReference type="ARBA" id="ARBA00023242"/>
    </source>
</evidence>
<dbReference type="PANTHER" id="PTHR24324:SF5">
    <property type="entry name" value="HEMATOPOIETICALLY-EXPRESSED HOMEOBOX PROTEIN HHEX"/>
    <property type="match status" value="1"/>
</dbReference>
<evidence type="ECO:0000256" key="2">
    <source>
        <dbReference type="ARBA" id="ARBA00023125"/>
    </source>
</evidence>
<gene>
    <name evidence="8" type="ORF">BCV71DRAFT_145165</name>
</gene>
<dbReference type="InterPro" id="IPR009057">
    <property type="entry name" value="Homeodomain-like_sf"/>
</dbReference>
<evidence type="ECO:0000313" key="9">
    <source>
        <dbReference type="Proteomes" id="UP000242381"/>
    </source>
</evidence>
<dbReference type="PROSITE" id="PS50071">
    <property type="entry name" value="HOMEOBOX_2"/>
    <property type="match status" value="1"/>
</dbReference>
<dbReference type="VEuPathDB" id="FungiDB:BCV72DRAFT_310959"/>
<dbReference type="AlphaFoldDB" id="A0A1X0RMK7"/>
<accession>A0A1X0RMK7</accession>
<evidence type="ECO:0000256" key="6">
    <source>
        <dbReference type="RuleBase" id="RU000682"/>
    </source>
</evidence>
<keyword evidence="2 5" id="KW-0238">DNA-binding</keyword>
<dbReference type="GO" id="GO:0000978">
    <property type="term" value="F:RNA polymerase II cis-regulatory region sequence-specific DNA binding"/>
    <property type="evidence" value="ECO:0007669"/>
    <property type="project" value="TreeGrafter"/>
</dbReference>
<reference evidence="8 9" key="1">
    <citation type="journal article" date="2016" name="Proc. Natl. Acad. Sci. U.S.A.">
        <title>Lipid metabolic changes in an early divergent fungus govern the establishment of a mutualistic symbiosis with endobacteria.</title>
        <authorList>
            <person name="Lastovetsky O.A."/>
            <person name="Gaspar M.L."/>
            <person name="Mondo S.J."/>
            <person name="LaButti K.M."/>
            <person name="Sandor L."/>
            <person name="Grigoriev I.V."/>
            <person name="Henry S.A."/>
            <person name="Pawlowska T.E."/>
        </authorList>
    </citation>
    <scope>NUCLEOTIDE SEQUENCE [LARGE SCALE GENOMIC DNA]</scope>
    <source>
        <strain evidence="8 9">ATCC 11559</strain>
    </source>
</reference>
<protein>
    <submittedName>
        <fullName evidence="8">Homeodomain-like protein</fullName>
    </submittedName>
</protein>
<name>A0A1X0RMK7_RHIZD</name>
<dbReference type="EMBL" id="KV921564">
    <property type="protein sequence ID" value="ORE13138.1"/>
    <property type="molecule type" value="Genomic_DNA"/>
</dbReference>
<dbReference type="InterPro" id="IPR017970">
    <property type="entry name" value="Homeobox_CS"/>
</dbReference>
<dbReference type="GO" id="GO:0000981">
    <property type="term" value="F:DNA-binding transcription factor activity, RNA polymerase II-specific"/>
    <property type="evidence" value="ECO:0007669"/>
    <property type="project" value="InterPro"/>
</dbReference>
<dbReference type="Gene3D" id="1.10.10.60">
    <property type="entry name" value="Homeodomain-like"/>
    <property type="match status" value="1"/>
</dbReference>
<dbReference type="Pfam" id="PF00046">
    <property type="entry name" value="Homeodomain"/>
    <property type="match status" value="1"/>
</dbReference>
<organism evidence="8 9">
    <name type="scientific">Rhizopus microsporus</name>
    <dbReference type="NCBI Taxonomy" id="58291"/>
    <lineage>
        <taxon>Eukaryota</taxon>
        <taxon>Fungi</taxon>
        <taxon>Fungi incertae sedis</taxon>
        <taxon>Mucoromycota</taxon>
        <taxon>Mucoromycotina</taxon>
        <taxon>Mucoromycetes</taxon>
        <taxon>Mucorales</taxon>
        <taxon>Mucorineae</taxon>
        <taxon>Rhizopodaceae</taxon>
        <taxon>Rhizopus</taxon>
    </lineage>
</organism>
<dbReference type="Proteomes" id="UP000242381">
    <property type="component" value="Unassembled WGS sequence"/>
</dbReference>
<keyword evidence="4 5" id="KW-0539">Nucleus</keyword>
<dbReference type="PANTHER" id="PTHR24324">
    <property type="entry name" value="HOMEOBOX PROTEIN HHEX"/>
    <property type="match status" value="1"/>
</dbReference>
<dbReference type="GO" id="GO:0005634">
    <property type="term" value="C:nucleus"/>
    <property type="evidence" value="ECO:0007669"/>
    <property type="project" value="UniProtKB-SubCell"/>
</dbReference>
<comment type="subcellular location">
    <subcellularLocation>
        <location evidence="1 5 6">Nucleus</location>
    </subcellularLocation>
</comment>
<dbReference type="SUPFAM" id="SSF46689">
    <property type="entry name" value="Homeodomain-like"/>
    <property type="match status" value="1"/>
</dbReference>
<dbReference type="OMA" id="QIDMTER"/>
<evidence type="ECO:0000256" key="1">
    <source>
        <dbReference type="ARBA" id="ARBA00004123"/>
    </source>
</evidence>
<dbReference type="InterPro" id="IPR001356">
    <property type="entry name" value="HD"/>
</dbReference>
<dbReference type="PROSITE" id="PS00027">
    <property type="entry name" value="HOMEOBOX_1"/>
    <property type="match status" value="1"/>
</dbReference>
<proteinExistence type="predicted"/>
<dbReference type="CDD" id="cd00086">
    <property type="entry name" value="homeodomain"/>
    <property type="match status" value="1"/>
</dbReference>
<evidence type="ECO:0000256" key="5">
    <source>
        <dbReference type="PROSITE-ProRule" id="PRU00108"/>
    </source>
</evidence>
<feature type="non-terminal residue" evidence="8">
    <location>
        <position position="55"/>
    </location>
</feature>